<keyword evidence="3" id="KW-1185">Reference proteome</keyword>
<feature type="transmembrane region" description="Helical" evidence="1">
    <location>
        <begin position="458"/>
        <end position="477"/>
    </location>
</feature>
<feature type="transmembrane region" description="Helical" evidence="1">
    <location>
        <begin position="543"/>
        <end position="562"/>
    </location>
</feature>
<feature type="transmembrane region" description="Helical" evidence="1">
    <location>
        <begin position="386"/>
        <end position="404"/>
    </location>
</feature>
<evidence type="ECO:0008006" key="4">
    <source>
        <dbReference type="Google" id="ProtNLM"/>
    </source>
</evidence>
<proteinExistence type="predicted"/>
<reference evidence="2 3" key="1">
    <citation type="submission" date="2016-08" db="EMBL/GenBank/DDBJ databases">
        <title>A Parts List for Fungal Cellulosomes Revealed by Comparative Genomics.</title>
        <authorList>
            <consortium name="DOE Joint Genome Institute"/>
            <person name="Haitjema C.H."/>
            <person name="Gilmore S.P."/>
            <person name="Henske J.K."/>
            <person name="Solomon K.V."/>
            <person name="De Groot R."/>
            <person name="Kuo A."/>
            <person name="Mondo S.J."/>
            <person name="Salamov A.A."/>
            <person name="Labutti K."/>
            <person name="Zhao Z."/>
            <person name="Chiniquy J."/>
            <person name="Barry K."/>
            <person name="Brewer H.M."/>
            <person name="Purvine S.O."/>
            <person name="Wright A.T."/>
            <person name="Boxma B."/>
            <person name="Van Alen T."/>
            <person name="Hackstein J.H."/>
            <person name="Baker S.E."/>
            <person name="Grigoriev I.V."/>
            <person name="O'Malley M.A."/>
        </authorList>
    </citation>
    <scope>NUCLEOTIDE SEQUENCE [LARGE SCALE GENOMIC DNA]</scope>
    <source>
        <strain evidence="2 3">G1</strain>
    </source>
</reference>
<feature type="transmembrane region" description="Helical" evidence="1">
    <location>
        <begin position="7"/>
        <end position="32"/>
    </location>
</feature>
<evidence type="ECO:0000313" key="3">
    <source>
        <dbReference type="Proteomes" id="UP000193920"/>
    </source>
</evidence>
<organism evidence="2 3">
    <name type="scientific">Neocallimastix californiae</name>
    <dbReference type="NCBI Taxonomy" id="1754190"/>
    <lineage>
        <taxon>Eukaryota</taxon>
        <taxon>Fungi</taxon>
        <taxon>Fungi incertae sedis</taxon>
        <taxon>Chytridiomycota</taxon>
        <taxon>Chytridiomycota incertae sedis</taxon>
        <taxon>Neocallimastigomycetes</taxon>
        <taxon>Neocallimastigales</taxon>
        <taxon>Neocallimastigaceae</taxon>
        <taxon>Neocallimastix</taxon>
    </lineage>
</organism>
<keyword evidence="1" id="KW-1133">Transmembrane helix</keyword>
<dbReference type="EMBL" id="MCOG01000018">
    <property type="protein sequence ID" value="ORY77980.1"/>
    <property type="molecule type" value="Genomic_DNA"/>
</dbReference>
<feature type="transmembrane region" description="Helical" evidence="1">
    <location>
        <begin position="568"/>
        <end position="596"/>
    </location>
</feature>
<name>A0A1Y2F280_9FUNG</name>
<evidence type="ECO:0000313" key="2">
    <source>
        <dbReference type="EMBL" id="ORY77980.1"/>
    </source>
</evidence>
<dbReference type="Proteomes" id="UP000193920">
    <property type="component" value="Unassembled WGS sequence"/>
</dbReference>
<feature type="transmembrane region" description="Helical" evidence="1">
    <location>
        <begin position="416"/>
        <end position="438"/>
    </location>
</feature>
<comment type="caution">
    <text evidence="2">The sequence shown here is derived from an EMBL/GenBank/DDBJ whole genome shotgun (WGS) entry which is preliminary data.</text>
</comment>
<feature type="transmembrane region" description="Helical" evidence="1">
    <location>
        <begin position="353"/>
        <end position="374"/>
    </location>
</feature>
<sequence length="687" mass="80553">MRWHILYLLLIFSINIGFIKGITVNMISYLLYSSDNLFQTIEQEFNDYAKENNLNITLSTIFFSEKNSTQNRNDLFSTIEVLLDKKSTKYDLYLYDPIYIKELSSHFIDLKEWLPKEYLDLYNSYSVIIPTTWDNLLETGQYIIEQERINNNKYDLYGYNGLFPDENEGIISNEVFKINEESTINFLKRGDTFLFASFWDSVFPKNDEIYNKTNLPGGKEGVSGSCLSGYNIGISKYIDDSHKKASSEVLKYLSSRDFQKEIIVKKFNKYTGIRDLYGDDDVCSILKCDIIENVQIINRIVNIDNFIDYEYKFINYLYEFLYGNKNLKDCLQNIEDIARIYYLKIKNNTLGTVIFITINVFLLLVIISFIFTFIPKLKKYYMMYSTMEWIIYLIASFLILYSVMTKFGKPTETKCQAFILMLLVGFAMLYIRSIELLIDHYYKSNNRIINWIRNNKKLAKFIICFFDIFIISLSLFFPSMKPVAIYTNKSKNFYQCQITTSNIFGFALLIFVIIFHIGLFITLAIFIILDWNVKSIHVILKNLLYFLTFDGFSFFLVFLIQIINKSNYYIECICPFIVLFVFIAKHIFLFIINAWFDNRNANKKEKEKEEENVISEIHIKNDGGKKTDIAVMSTNISSLNNLSKYDNTLKSILQTNHFVNTLENLSVSNTDITEISKDITQSDLTLA</sequence>
<keyword evidence="1" id="KW-0812">Transmembrane</keyword>
<accession>A0A1Y2F280</accession>
<dbReference type="STRING" id="1754190.A0A1Y2F280"/>
<protein>
    <recommendedName>
        <fullName evidence="4">Periplasmic binding protein-like II</fullName>
    </recommendedName>
</protein>
<dbReference type="SUPFAM" id="SSF53850">
    <property type="entry name" value="Periplasmic binding protein-like II"/>
    <property type="match status" value="1"/>
</dbReference>
<dbReference type="OrthoDB" id="5984008at2759"/>
<keyword evidence="1" id="KW-0472">Membrane</keyword>
<evidence type="ECO:0000256" key="1">
    <source>
        <dbReference type="SAM" id="Phobius"/>
    </source>
</evidence>
<dbReference type="AlphaFoldDB" id="A0A1Y2F280"/>
<feature type="transmembrane region" description="Helical" evidence="1">
    <location>
        <begin position="503"/>
        <end position="531"/>
    </location>
</feature>
<dbReference type="Gene3D" id="3.40.190.10">
    <property type="entry name" value="Periplasmic binding protein-like II"/>
    <property type="match status" value="1"/>
</dbReference>
<gene>
    <name evidence="2" type="ORF">LY90DRAFT_501304</name>
</gene>